<dbReference type="EMBL" id="JAAMPI010000823">
    <property type="protein sequence ID" value="KAF4628359.1"/>
    <property type="molecule type" value="Genomic_DNA"/>
</dbReference>
<feature type="domain" description="Plasmid pRiA4b Orf3-like" evidence="1">
    <location>
        <begin position="71"/>
        <end position="241"/>
    </location>
</feature>
<dbReference type="Gene3D" id="3.10.290.30">
    <property type="entry name" value="MM3350-like"/>
    <property type="match status" value="1"/>
</dbReference>
<proteinExistence type="predicted"/>
<organism evidence="2 3">
    <name type="scientific">Cudoniella acicularis</name>
    <dbReference type="NCBI Taxonomy" id="354080"/>
    <lineage>
        <taxon>Eukaryota</taxon>
        <taxon>Fungi</taxon>
        <taxon>Dikarya</taxon>
        <taxon>Ascomycota</taxon>
        <taxon>Pezizomycotina</taxon>
        <taxon>Leotiomycetes</taxon>
        <taxon>Helotiales</taxon>
        <taxon>Tricladiaceae</taxon>
        <taxon>Cudoniella</taxon>
    </lineage>
</organism>
<dbReference type="Proteomes" id="UP000566819">
    <property type="component" value="Unassembled WGS sequence"/>
</dbReference>
<evidence type="ECO:0000313" key="3">
    <source>
        <dbReference type="Proteomes" id="UP000566819"/>
    </source>
</evidence>
<dbReference type="PANTHER" id="PTHR41878:SF1">
    <property type="entry name" value="TNPR PROTEIN"/>
    <property type="match status" value="1"/>
</dbReference>
<gene>
    <name evidence="2" type="ORF">G7Y89_g9793</name>
</gene>
<protein>
    <recommendedName>
        <fullName evidence="1">Plasmid pRiA4b Orf3-like domain-containing protein</fullName>
    </recommendedName>
</protein>
<keyword evidence="3" id="KW-1185">Reference proteome</keyword>
<dbReference type="Gene3D" id="6.10.140.2220">
    <property type="match status" value="1"/>
</dbReference>
<comment type="caution">
    <text evidence="2">The sequence shown here is derived from an EMBL/GenBank/DDBJ whole genome shotgun (WGS) entry which is preliminary data.</text>
</comment>
<dbReference type="AlphaFoldDB" id="A0A8H4RGR9"/>
<dbReference type="SUPFAM" id="SSF159941">
    <property type="entry name" value="MM3350-like"/>
    <property type="match status" value="1"/>
</dbReference>
<accession>A0A8H4RGR9</accession>
<dbReference type="Pfam" id="PF07929">
    <property type="entry name" value="PRiA4_ORF3"/>
    <property type="match status" value="1"/>
</dbReference>
<reference evidence="2 3" key="1">
    <citation type="submission" date="2020-03" db="EMBL/GenBank/DDBJ databases">
        <title>Draft Genome Sequence of Cudoniella acicularis.</title>
        <authorList>
            <person name="Buettner E."/>
            <person name="Kellner H."/>
        </authorList>
    </citation>
    <scope>NUCLEOTIDE SEQUENCE [LARGE SCALE GENOMIC DNA]</scope>
    <source>
        <strain evidence="2 3">DSM 108380</strain>
    </source>
</reference>
<sequence length="494" mass="56030">MSTECAVCRKESSQGIALLICGRCKSRAYCGKSSLQRVVRWHPADFPLWTGADCQEEDFSRHKGKCEPQHYILKVDLLPQFITKPRIMRTLSCPAYSTFAELHRAVLTAFEWAYTPHYQFEIPNLDKNHSDSDDESESIFKITHQNNPDTPLSKFLGHPKSKERAIHYKYDFRSGWPSWDLVITDFGLGHAVGPHFACLEGEGHSCPHDVGGYSGWRELLEAYDAESPTPAQEAKIKWFETQTGNQNSEGLRGGKKWTFDKDKINSILSKLDQQPLPYTSAALNTRHSIILLSLEKKPFFDTIYAEAIKELRSRAGVAELLDTASAIKHLQKALSSAKVNYPTVIATDPCVMNDKYIAVQENLIKYTKAGGTVIFGFDCGRWCKPDKVNRFFMNMIDLGWKYGDYQRANFSQNPHVNPAFKSRREQLLWHQYQTEALVLANAALEDQVFVNFSEDPSSRSSALFAQYGKGYVGWIGDLRPERGTIQVLLSMCEI</sequence>
<dbReference type="OrthoDB" id="245563at2759"/>
<evidence type="ECO:0000313" key="2">
    <source>
        <dbReference type="EMBL" id="KAF4628359.1"/>
    </source>
</evidence>
<dbReference type="InterPro" id="IPR024047">
    <property type="entry name" value="MM3350-like_sf"/>
</dbReference>
<dbReference type="PANTHER" id="PTHR41878">
    <property type="entry name" value="LEXA REPRESSOR-RELATED"/>
    <property type="match status" value="1"/>
</dbReference>
<dbReference type="InterPro" id="IPR012912">
    <property type="entry name" value="Plasmid_pRiA4b_Orf3-like"/>
</dbReference>
<name>A0A8H4RGR9_9HELO</name>
<evidence type="ECO:0000259" key="1">
    <source>
        <dbReference type="Pfam" id="PF07929"/>
    </source>
</evidence>